<dbReference type="Proteomes" id="UP000243579">
    <property type="component" value="Unassembled WGS sequence"/>
</dbReference>
<dbReference type="PANTHER" id="PTHR46586">
    <property type="entry name" value="ANKYRIN REPEAT-CONTAINING PROTEIN"/>
    <property type="match status" value="1"/>
</dbReference>
<dbReference type="SUPFAM" id="SSF48403">
    <property type="entry name" value="Ankyrin repeat"/>
    <property type="match status" value="2"/>
</dbReference>
<name>A0A1V9Z971_ACHHY</name>
<dbReference type="PROSITE" id="PS50088">
    <property type="entry name" value="ANK_REPEAT"/>
    <property type="match status" value="1"/>
</dbReference>
<feature type="repeat" description="ANK" evidence="1">
    <location>
        <begin position="204"/>
        <end position="230"/>
    </location>
</feature>
<keyword evidence="3" id="KW-1185">Reference proteome</keyword>
<reference evidence="2 3" key="1">
    <citation type="journal article" date="2014" name="Genome Biol. Evol.">
        <title>The secreted proteins of Achlya hypogyna and Thraustotheca clavata identify the ancestral oomycete secretome and reveal gene acquisitions by horizontal gene transfer.</title>
        <authorList>
            <person name="Misner I."/>
            <person name="Blouin N."/>
            <person name="Leonard G."/>
            <person name="Richards T.A."/>
            <person name="Lane C.E."/>
        </authorList>
    </citation>
    <scope>NUCLEOTIDE SEQUENCE [LARGE SCALE GENOMIC DNA]</scope>
    <source>
        <strain evidence="2 3">ATCC 48635</strain>
    </source>
</reference>
<dbReference type="AlphaFoldDB" id="A0A1V9Z971"/>
<dbReference type="Pfam" id="PF13637">
    <property type="entry name" value="Ank_4"/>
    <property type="match status" value="1"/>
</dbReference>
<evidence type="ECO:0000313" key="3">
    <source>
        <dbReference type="Proteomes" id="UP000243579"/>
    </source>
</evidence>
<proteinExistence type="predicted"/>
<evidence type="ECO:0000256" key="1">
    <source>
        <dbReference type="PROSITE-ProRule" id="PRU00023"/>
    </source>
</evidence>
<dbReference type="Gene3D" id="1.25.40.20">
    <property type="entry name" value="Ankyrin repeat-containing domain"/>
    <property type="match status" value="3"/>
</dbReference>
<dbReference type="Pfam" id="PF12796">
    <property type="entry name" value="Ank_2"/>
    <property type="match status" value="1"/>
</dbReference>
<evidence type="ECO:0000313" key="2">
    <source>
        <dbReference type="EMBL" id="OQR94491.1"/>
    </source>
</evidence>
<sequence>MASAVLTNPGLMRTLVAYQDGFTEALRDIFFHAMYSTRVDSYGQYLYPGLPPQAAETLFLSSEAYDLRFPAHVVIVQHDLLRLEQIFRCRPYLFTTDALRCALVAGAIPIVKYLLQFDLPPGNSKERLLDLAIPHGNVLLLQQLAATGCPRGSARGVAAAAAHGNIDVVQHLHAQAHDCSLAMDAAAAHGHIELVHFLYSNDVYGSAALDNAAMHGYADVVRYLLREGYDNTSAAWTVAANDGHLDVLKLLHAHHAPHCSAAALDYAAAEGHEHVVRFLHTERDEGATTDAIDGASGNGHASIVRFLLAHRAEGWTHEALDDAAAGGHVAILRLLLERPTPAPTVRTVEKAAEHGHASALTLLLDAGVAASDRAVRLAATHGHVVCLLELWAHRRRPWSVDVWGAALRHPTALQFLAEHAPECVDLDALAAMAALPLVSARLLRNLVPGAVAVNPRQCDVDVVALFPPHTWSSVTMREAIAAGNLPLVRYLHERCHDWCCPADDSLLVAAACNNSIDVVAFLCTHCPSAQATEAVWLQAARSGSLAVVRWLHEHSCHGATAAVMDVAAEAGALDVVRFLHRHREEGCTERAMRSAIASGEWRVVQFLCHYGELGVPAERRLQGLREAMTTSCEDGNSAGATVKDILPMLPEIAVRLQELELWSQ</sequence>
<dbReference type="SMART" id="SM00248">
    <property type="entry name" value="ANK"/>
    <property type="match status" value="4"/>
</dbReference>
<organism evidence="2 3">
    <name type="scientific">Achlya hypogyna</name>
    <name type="common">Oomycete</name>
    <name type="synonym">Protoachlya hypogyna</name>
    <dbReference type="NCBI Taxonomy" id="1202772"/>
    <lineage>
        <taxon>Eukaryota</taxon>
        <taxon>Sar</taxon>
        <taxon>Stramenopiles</taxon>
        <taxon>Oomycota</taxon>
        <taxon>Saprolegniomycetes</taxon>
        <taxon>Saprolegniales</taxon>
        <taxon>Achlyaceae</taxon>
        <taxon>Achlya</taxon>
    </lineage>
</organism>
<protein>
    <submittedName>
        <fullName evidence="2">Uncharacterized protein</fullName>
    </submittedName>
</protein>
<dbReference type="InterPro" id="IPR002110">
    <property type="entry name" value="Ankyrin_rpt"/>
</dbReference>
<dbReference type="EMBL" id="JNBR01000361">
    <property type="protein sequence ID" value="OQR94491.1"/>
    <property type="molecule type" value="Genomic_DNA"/>
</dbReference>
<keyword evidence="1" id="KW-0040">ANK repeat</keyword>
<dbReference type="InterPro" id="IPR052050">
    <property type="entry name" value="SecEffector_AnkRepeat"/>
</dbReference>
<dbReference type="STRING" id="1202772.A0A1V9Z971"/>
<accession>A0A1V9Z971</accession>
<dbReference type="InterPro" id="IPR036770">
    <property type="entry name" value="Ankyrin_rpt-contain_sf"/>
</dbReference>
<dbReference type="PROSITE" id="PS50297">
    <property type="entry name" value="ANK_REP_REGION"/>
    <property type="match status" value="1"/>
</dbReference>
<gene>
    <name evidence="2" type="ORF">ACHHYP_01251</name>
</gene>
<comment type="caution">
    <text evidence="2">The sequence shown here is derived from an EMBL/GenBank/DDBJ whole genome shotgun (WGS) entry which is preliminary data.</text>
</comment>
<dbReference type="PANTHER" id="PTHR46586:SF3">
    <property type="entry name" value="ANKYRIN REPEAT-CONTAINING PROTEIN"/>
    <property type="match status" value="1"/>
</dbReference>
<dbReference type="OrthoDB" id="70387at2759"/>